<dbReference type="Pfam" id="PF00134">
    <property type="entry name" value="Cyclin_N"/>
    <property type="match status" value="1"/>
</dbReference>
<reference evidence="9" key="1">
    <citation type="journal article" date="2010" name="Nature">
        <title>The Amphimedon queenslandica genome and the evolution of animal complexity.</title>
        <authorList>
            <person name="Srivastava M."/>
            <person name="Simakov O."/>
            <person name="Chapman J."/>
            <person name="Fahey B."/>
            <person name="Gauthier M.E."/>
            <person name="Mitros T."/>
            <person name="Richards G.S."/>
            <person name="Conaco C."/>
            <person name="Dacre M."/>
            <person name="Hellsten U."/>
            <person name="Larroux C."/>
            <person name="Putnam N.H."/>
            <person name="Stanke M."/>
            <person name="Adamska M."/>
            <person name="Darling A."/>
            <person name="Degnan S.M."/>
            <person name="Oakley T.H."/>
            <person name="Plachetzki D.C."/>
            <person name="Zhai Y."/>
            <person name="Adamski M."/>
            <person name="Calcino A."/>
            <person name="Cummins S.F."/>
            <person name="Goodstein D.M."/>
            <person name="Harris C."/>
            <person name="Jackson D.J."/>
            <person name="Leys S.P."/>
            <person name="Shu S."/>
            <person name="Woodcroft B.J."/>
            <person name="Vervoort M."/>
            <person name="Kosik K.S."/>
            <person name="Manning G."/>
            <person name="Degnan B.M."/>
            <person name="Rokhsar D.S."/>
        </authorList>
    </citation>
    <scope>NUCLEOTIDE SEQUENCE [LARGE SCALE GENOMIC DNA]</scope>
</reference>
<dbReference type="GO" id="GO:0044772">
    <property type="term" value="P:mitotic cell cycle phase transition"/>
    <property type="evidence" value="ECO:0007669"/>
    <property type="project" value="InterPro"/>
</dbReference>
<evidence type="ECO:0000256" key="4">
    <source>
        <dbReference type="RuleBase" id="RU000383"/>
    </source>
</evidence>
<sequence length="429" mass="48952">MERAKRTSSLKALQAIKENSHAGRNAAKLKKIESEALAINPTKRHSSPTAFHPPEPKRNPLGNVTNVSTNITIKPKQELTSISDNEDLYEQAPRRSKRLLRKNSSSPIPEEPLALTDSLICSESLDTTPMTDVQNVLRATTLDDKLEESQLWKDIDEAESHDPLFSSEYAPDIYQYMREREVKFKVSSYLDHQPLINSSMRSILIDWLVEVQENFELFHETLYLAVKIVDRYLEKKEVKKEYLQLVGATSMLIAAKFEELSPPLVDDFIYLCDDAYQHDELLSMERNILATLEYDVNAPVAYRFLRRLARAAGADMETHTLARYICESTLQEYEFVSDDPSHIAGAAMYLSIRMKGLGGWTPTLQHYSQYEASNLLPMVQRLNDLISRPAGNTSTVRSKYSHEVFHKVALILPLQDVHEDYLLSLEESS</sequence>
<evidence type="ECO:0000256" key="1">
    <source>
        <dbReference type="ARBA" id="ARBA00022618"/>
    </source>
</evidence>
<dbReference type="InterPro" id="IPR006671">
    <property type="entry name" value="Cyclin_N"/>
</dbReference>
<dbReference type="Pfam" id="PF02984">
    <property type="entry name" value="Cyclin_C"/>
    <property type="match status" value="1"/>
</dbReference>
<dbReference type="GO" id="GO:0016538">
    <property type="term" value="F:cyclin-dependent protein serine/threonine kinase regulator activity"/>
    <property type="evidence" value="ECO:0007669"/>
    <property type="project" value="InterPro"/>
</dbReference>
<evidence type="ECO:0000256" key="3">
    <source>
        <dbReference type="ARBA" id="ARBA00023306"/>
    </source>
</evidence>
<dbReference type="RefSeq" id="XP_019850667.1">
    <property type="nucleotide sequence ID" value="XM_019995108.1"/>
</dbReference>
<keyword evidence="3" id="KW-0131">Cell cycle</keyword>
<dbReference type="InterPro" id="IPR004367">
    <property type="entry name" value="Cyclin_C-dom"/>
</dbReference>
<dbReference type="InterPro" id="IPR048258">
    <property type="entry name" value="Cyclins_cyclin-box"/>
</dbReference>
<proteinExistence type="inferred from homology"/>
<feature type="domain" description="Cyclin-like" evidence="6">
    <location>
        <begin position="303"/>
        <end position="384"/>
    </location>
</feature>
<feature type="domain" description="Cyclin-like" evidence="6">
    <location>
        <begin position="206"/>
        <end position="290"/>
    </location>
</feature>
<evidence type="ECO:0000259" key="6">
    <source>
        <dbReference type="SMART" id="SM00385"/>
    </source>
</evidence>
<dbReference type="SUPFAM" id="SSF47954">
    <property type="entry name" value="Cyclin-like"/>
    <property type="match status" value="2"/>
</dbReference>
<feature type="region of interest" description="Disordered" evidence="5">
    <location>
        <begin position="1"/>
        <end position="65"/>
    </location>
</feature>
<evidence type="ECO:0000313" key="8">
    <source>
        <dbReference type="EnsemblMetazoa" id="XP_019850667.1"/>
    </source>
</evidence>
<dbReference type="FunFam" id="1.10.472.10:FF:000001">
    <property type="entry name" value="G2/mitotic-specific cyclin"/>
    <property type="match status" value="1"/>
</dbReference>
<evidence type="ECO:0000256" key="5">
    <source>
        <dbReference type="SAM" id="MobiDB-lite"/>
    </source>
</evidence>
<protein>
    <recommendedName>
        <fullName evidence="10">G2/mitotic-specific cyclin-B3</fullName>
    </recommendedName>
</protein>
<dbReference type="CDD" id="cd20508">
    <property type="entry name" value="CYCLIN_CCNB3_rpt1"/>
    <property type="match status" value="1"/>
</dbReference>
<dbReference type="GeneID" id="100641209"/>
<evidence type="ECO:0000313" key="9">
    <source>
        <dbReference type="Proteomes" id="UP000007879"/>
    </source>
</evidence>
<accession>A0AAN0J1Q0</accession>
<evidence type="ECO:0000256" key="2">
    <source>
        <dbReference type="ARBA" id="ARBA00023127"/>
    </source>
</evidence>
<dbReference type="PIRSF" id="PIRSF001771">
    <property type="entry name" value="Cyclin_A_B_D_E"/>
    <property type="match status" value="1"/>
</dbReference>
<dbReference type="AlphaFoldDB" id="A0AAN0J1Q0"/>
<feature type="domain" description="Cyclin C-terminal" evidence="7">
    <location>
        <begin position="299"/>
        <end position="414"/>
    </location>
</feature>
<dbReference type="SMART" id="SM01332">
    <property type="entry name" value="Cyclin_C"/>
    <property type="match status" value="1"/>
</dbReference>
<dbReference type="Gene3D" id="1.10.472.10">
    <property type="entry name" value="Cyclin-like"/>
    <property type="match status" value="2"/>
</dbReference>
<dbReference type="Proteomes" id="UP000007879">
    <property type="component" value="Unassembled WGS sequence"/>
</dbReference>
<dbReference type="KEGG" id="aqu:100641209"/>
<comment type="similarity">
    <text evidence="4">Belongs to the cyclin family.</text>
</comment>
<dbReference type="GO" id="GO:0051301">
    <property type="term" value="P:cell division"/>
    <property type="evidence" value="ECO:0007669"/>
    <property type="project" value="UniProtKB-KW"/>
</dbReference>
<dbReference type="InterPro" id="IPR036915">
    <property type="entry name" value="Cyclin-like_sf"/>
</dbReference>
<dbReference type="InterPro" id="IPR046965">
    <property type="entry name" value="Cyclin_A/B-like"/>
</dbReference>
<dbReference type="InterPro" id="IPR039361">
    <property type="entry name" value="Cyclin"/>
</dbReference>
<reference evidence="8" key="2">
    <citation type="submission" date="2024-06" db="UniProtKB">
        <authorList>
            <consortium name="EnsemblMetazoa"/>
        </authorList>
    </citation>
    <scope>IDENTIFICATION</scope>
</reference>
<organism evidence="8 9">
    <name type="scientific">Amphimedon queenslandica</name>
    <name type="common">Sponge</name>
    <dbReference type="NCBI Taxonomy" id="400682"/>
    <lineage>
        <taxon>Eukaryota</taxon>
        <taxon>Metazoa</taxon>
        <taxon>Porifera</taxon>
        <taxon>Demospongiae</taxon>
        <taxon>Heteroscleromorpha</taxon>
        <taxon>Haplosclerida</taxon>
        <taxon>Niphatidae</taxon>
        <taxon>Amphimedon</taxon>
    </lineage>
</organism>
<dbReference type="CDD" id="cd20510">
    <property type="entry name" value="CYCLIN_CCNB3_rpt2"/>
    <property type="match status" value="1"/>
</dbReference>
<keyword evidence="1" id="KW-0132">Cell division</keyword>
<dbReference type="InterPro" id="IPR013763">
    <property type="entry name" value="Cyclin-like_dom"/>
</dbReference>
<feature type="region of interest" description="Disordered" evidence="5">
    <location>
        <begin position="78"/>
        <end position="108"/>
    </location>
</feature>
<evidence type="ECO:0008006" key="10">
    <source>
        <dbReference type="Google" id="ProtNLM"/>
    </source>
</evidence>
<keyword evidence="2 4" id="KW-0195">Cyclin</keyword>
<dbReference type="SMART" id="SM00385">
    <property type="entry name" value="CYCLIN"/>
    <property type="match status" value="2"/>
</dbReference>
<evidence type="ECO:0000259" key="7">
    <source>
        <dbReference type="SMART" id="SM01332"/>
    </source>
</evidence>
<dbReference type="PROSITE" id="PS00292">
    <property type="entry name" value="CYCLINS"/>
    <property type="match status" value="1"/>
</dbReference>
<name>A0AAN0J1Q0_AMPQE</name>
<keyword evidence="9" id="KW-1185">Reference proteome</keyword>
<dbReference type="EnsemblMetazoa" id="XM_019995108.1">
    <property type="protein sequence ID" value="XP_019850667.1"/>
    <property type="gene ID" value="LOC100641209"/>
</dbReference>
<dbReference type="PANTHER" id="PTHR10177">
    <property type="entry name" value="CYCLINS"/>
    <property type="match status" value="1"/>
</dbReference>